<dbReference type="OrthoDB" id="9803495at2"/>
<comment type="subcellular location">
    <subcellularLocation>
        <location evidence="1 8">Cell membrane</location>
        <topology evidence="1 8">Multi-pass membrane protein</topology>
    </subcellularLocation>
</comment>
<evidence type="ECO:0000313" key="10">
    <source>
        <dbReference type="EMBL" id="KRL01146.1"/>
    </source>
</evidence>
<feature type="transmembrane region" description="Helical" evidence="9">
    <location>
        <begin position="111"/>
        <end position="133"/>
    </location>
</feature>
<sequence>MKIRTITQVALMTAILIILGLIPGIPLGFIPVPIVLQNLGVMLAGALLGSKRGTLAVLMLLILVALGCPFLTGGRGGIAVFIGPSGGYLLSFLLCPLIMGQALKMFSNKKMFVDFIIIWIVGVVFVNICGALGLAFLGEMPLPKAFLSVLVFIPGDTIKSIAALFIFEKLRANTAFKSNI</sequence>
<comment type="similarity">
    <text evidence="2 8">Belongs to the BioY family.</text>
</comment>
<evidence type="ECO:0000256" key="8">
    <source>
        <dbReference type="PIRNR" id="PIRNR016661"/>
    </source>
</evidence>
<dbReference type="STRING" id="1423731.FC81_GL001286"/>
<evidence type="ECO:0000256" key="6">
    <source>
        <dbReference type="ARBA" id="ARBA00022989"/>
    </source>
</evidence>
<dbReference type="PIRSF" id="PIRSF016661">
    <property type="entry name" value="BioY"/>
    <property type="match status" value="1"/>
</dbReference>
<name>A0A0R1M8R4_9LACO</name>
<accession>A0A0R1M8R4</accession>
<organism evidence="10 11">
    <name type="scientific">Liquorilactobacillus capillatus DSM 19910</name>
    <dbReference type="NCBI Taxonomy" id="1423731"/>
    <lineage>
        <taxon>Bacteria</taxon>
        <taxon>Bacillati</taxon>
        <taxon>Bacillota</taxon>
        <taxon>Bacilli</taxon>
        <taxon>Lactobacillales</taxon>
        <taxon>Lactobacillaceae</taxon>
        <taxon>Liquorilactobacillus</taxon>
    </lineage>
</organism>
<reference evidence="10 11" key="1">
    <citation type="journal article" date="2015" name="Genome Announc.">
        <title>Expanding the biotechnology potential of lactobacilli through comparative genomics of 213 strains and associated genera.</title>
        <authorList>
            <person name="Sun Z."/>
            <person name="Harris H.M."/>
            <person name="McCann A."/>
            <person name="Guo C."/>
            <person name="Argimon S."/>
            <person name="Zhang W."/>
            <person name="Yang X."/>
            <person name="Jeffery I.B."/>
            <person name="Cooney J.C."/>
            <person name="Kagawa T.F."/>
            <person name="Liu W."/>
            <person name="Song Y."/>
            <person name="Salvetti E."/>
            <person name="Wrobel A."/>
            <person name="Rasinkangas P."/>
            <person name="Parkhill J."/>
            <person name="Rea M.C."/>
            <person name="O'Sullivan O."/>
            <person name="Ritari J."/>
            <person name="Douillard F.P."/>
            <person name="Paul Ross R."/>
            <person name="Yang R."/>
            <person name="Briner A.E."/>
            <person name="Felis G.E."/>
            <person name="de Vos W.M."/>
            <person name="Barrangou R."/>
            <person name="Klaenhammer T.R."/>
            <person name="Caufield P.W."/>
            <person name="Cui Y."/>
            <person name="Zhang H."/>
            <person name="O'Toole P.W."/>
        </authorList>
    </citation>
    <scope>NUCLEOTIDE SEQUENCE [LARGE SCALE GENOMIC DNA]</scope>
    <source>
        <strain evidence="10 11">DSM 19910</strain>
    </source>
</reference>
<evidence type="ECO:0000256" key="1">
    <source>
        <dbReference type="ARBA" id="ARBA00004651"/>
    </source>
</evidence>
<keyword evidence="4 8" id="KW-1003">Cell membrane</keyword>
<dbReference type="AlphaFoldDB" id="A0A0R1M8R4"/>
<dbReference type="Gene3D" id="1.10.1760.20">
    <property type="match status" value="1"/>
</dbReference>
<evidence type="ECO:0000256" key="7">
    <source>
        <dbReference type="ARBA" id="ARBA00023136"/>
    </source>
</evidence>
<dbReference type="RefSeq" id="WP_057744230.1">
    <property type="nucleotide sequence ID" value="NZ_AZEF01000027.1"/>
</dbReference>
<dbReference type="GO" id="GO:0005886">
    <property type="term" value="C:plasma membrane"/>
    <property type="evidence" value="ECO:0007669"/>
    <property type="project" value="UniProtKB-SubCell"/>
</dbReference>
<dbReference type="PATRIC" id="fig|1423731.3.peg.1322"/>
<keyword evidence="7 8" id="KW-0472">Membrane</keyword>
<feature type="transmembrane region" description="Helical" evidence="9">
    <location>
        <begin position="145"/>
        <end position="167"/>
    </location>
</feature>
<keyword evidence="6 9" id="KW-1133">Transmembrane helix</keyword>
<evidence type="ECO:0000256" key="2">
    <source>
        <dbReference type="ARBA" id="ARBA00010692"/>
    </source>
</evidence>
<protein>
    <recommendedName>
        <fullName evidence="8">Biotin transporter</fullName>
    </recommendedName>
</protein>
<evidence type="ECO:0000256" key="4">
    <source>
        <dbReference type="ARBA" id="ARBA00022475"/>
    </source>
</evidence>
<dbReference type="InterPro" id="IPR003784">
    <property type="entry name" value="BioY"/>
</dbReference>
<feature type="transmembrane region" description="Helical" evidence="9">
    <location>
        <begin position="55"/>
        <end position="72"/>
    </location>
</feature>
<dbReference type="GO" id="GO:0015225">
    <property type="term" value="F:biotin transmembrane transporter activity"/>
    <property type="evidence" value="ECO:0007669"/>
    <property type="project" value="UniProtKB-UniRule"/>
</dbReference>
<dbReference type="PANTHER" id="PTHR34295:SF4">
    <property type="entry name" value="BIOTIN TRANSPORTER BIOY-RELATED"/>
    <property type="match status" value="1"/>
</dbReference>
<dbReference type="EMBL" id="AZEF01000027">
    <property type="protein sequence ID" value="KRL01146.1"/>
    <property type="molecule type" value="Genomic_DNA"/>
</dbReference>
<evidence type="ECO:0000313" key="11">
    <source>
        <dbReference type="Proteomes" id="UP000051621"/>
    </source>
</evidence>
<dbReference type="Proteomes" id="UP000051621">
    <property type="component" value="Unassembled WGS sequence"/>
</dbReference>
<proteinExistence type="inferred from homology"/>
<keyword evidence="11" id="KW-1185">Reference proteome</keyword>
<evidence type="ECO:0000256" key="3">
    <source>
        <dbReference type="ARBA" id="ARBA00022448"/>
    </source>
</evidence>
<comment type="caution">
    <text evidence="10">The sequence shown here is derived from an EMBL/GenBank/DDBJ whole genome shotgun (WGS) entry which is preliminary data.</text>
</comment>
<evidence type="ECO:0000256" key="5">
    <source>
        <dbReference type="ARBA" id="ARBA00022692"/>
    </source>
</evidence>
<evidence type="ECO:0000256" key="9">
    <source>
        <dbReference type="SAM" id="Phobius"/>
    </source>
</evidence>
<keyword evidence="5 9" id="KW-0812">Transmembrane</keyword>
<feature type="transmembrane region" description="Helical" evidence="9">
    <location>
        <begin position="78"/>
        <end position="99"/>
    </location>
</feature>
<gene>
    <name evidence="10" type="ORF">FC81_GL001286</name>
</gene>
<dbReference type="PANTHER" id="PTHR34295">
    <property type="entry name" value="BIOTIN TRANSPORTER BIOY"/>
    <property type="match status" value="1"/>
</dbReference>
<dbReference type="Pfam" id="PF02632">
    <property type="entry name" value="BioY"/>
    <property type="match status" value="1"/>
</dbReference>
<keyword evidence="3 8" id="KW-0813">Transport</keyword>